<name>A0ABQ5K9R4_9EUKA</name>
<organism evidence="3 4">
    <name type="scientific">Aduncisulcus paluster</name>
    <dbReference type="NCBI Taxonomy" id="2918883"/>
    <lineage>
        <taxon>Eukaryota</taxon>
        <taxon>Metamonada</taxon>
        <taxon>Carpediemonas-like organisms</taxon>
        <taxon>Aduncisulcus</taxon>
    </lineage>
</organism>
<keyword evidence="3" id="KW-0645">Protease</keyword>
<sequence>MDIDIDFLYSQLKDYILKNTPKYPKELEHEDPVETITLTNTIEQMITHSSLSGKKESTVEDMFVYILKDEHAYCTYLLHQQGLERVDILEEISHGNDDEYENDAEEDFAKLDKKKLKEETPLEQNSVELVSIAKDGKIDPVISREKEIARVIEILARRKKNNPILLGETGVGKTAIAEGLALAIANEEVPEFLIDAKIYSLDMGSMLAGTKYRGDFEKKLKAVLKE</sequence>
<keyword evidence="4" id="KW-1185">Reference proteome</keyword>
<dbReference type="InterPro" id="IPR050130">
    <property type="entry name" value="ClpA_ClpB"/>
</dbReference>
<accession>A0ABQ5K9R4</accession>
<dbReference type="PANTHER" id="PTHR11638">
    <property type="entry name" value="ATP-DEPENDENT CLP PROTEASE"/>
    <property type="match status" value="1"/>
</dbReference>
<proteinExistence type="predicted"/>
<gene>
    <name evidence="3" type="ORF">ADUPG1_001133</name>
</gene>
<dbReference type="SUPFAM" id="SSF81923">
    <property type="entry name" value="Double Clp-N motif"/>
    <property type="match status" value="1"/>
</dbReference>
<feature type="non-terminal residue" evidence="3">
    <location>
        <position position="226"/>
    </location>
</feature>
<dbReference type="GO" id="GO:0006508">
    <property type="term" value="P:proteolysis"/>
    <property type="evidence" value="ECO:0007669"/>
    <property type="project" value="UniProtKB-KW"/>
</dbReference>
<dbReference type="Proteomes" id="UP001057375">
    <property type="component" value="Unassembled WGS sequence"/>
</dbReference>
<dbReference type="Gene3D" id="3.40.50.300">
    <property type="entry name" value="P-loop containing nucleotide triphosphate hydrolases"/>
    <property type="match status" value="1"/>
</dbReference>
<dbReference type="GO" id="GO:0005524">
    <property type="term" value="F:ATP binding"/>
    <property type="evidence" value="ECO:0007669"/>
    <property type="project" value="UniProtKB-KW"/>
</dbReference>
<dbReference type="SUPFAM" id="SSF52540">
    <property type="entry name" value="P-loop containing nucleoside triphosphate hydrolases"/>
    <property type="match status" value="1"/>
</dbReference>
<dbReference type="PANTHER" id="PTHR11638:SF111">
    <property type="entry name" value="ATP-DEPENDENT CLP PROTEASE ATP-BINDING SUBUNIT CLPA"/>
    <property type="match status" value="1"/>
</dbReference>
<keyword evidence="3" id="KW-0378">Hydrolase</keyword>
<evidence type="ECO:0000256" key="1">
    <source>
        <dbReference type="ARBA" id="ARBA00022741"/>
    </source>
</evidence>
<evidence type="ECO:0000313" key="3">
    <source>
        <dbReference type="EMBL" id="GKT29293.1"/>
    </source>
</evidence>
<dbReference type="Gene3D" id="1.10.1780.10">
    <property type="entry name" value="Clp, N-terminal domain"/>
    <property type="match status" value="1"/>
</dbReference>
<comment type="caution">
    <text evidence="3">The sequence shown here is derived from an EMBL/GenBank/DDBJ whole genome shotgun (WGS) entry which is preliminary data.</text>
</comment>
<evidence type="ECO:0000313" key="4">
    <source>
        <dbReference type="Proteomes" id="UP001057375"/>
    </source>
</evidence>
<dbReference type="EMBL" id="BQXS01000784">
    <property type="protein sequence ID" value="GKT29293.1"/>
    <property type="molecule type" value="Genomic_DNA"/>
</dbReference>
<dbReference type="CDD" id="cd00009">
    <property type="entry name" value="AAA"/>
    <property type="match status" value="1"/>
</dbReference>
<evidence type="ECO:0000256" key="2">
    <source>
        <dbReference type="ARBA" id="ARBA00022840"/>
    </source>
</evidence>
<keyword evidence="2 3" id="KW-0067">ATP-binding</keyword>
<protein>
    <submittedName>
        <fullName evidence="3">ATP-dependent Clp protease ATP-binding subunit ClpA</fullName>
    </submittedName>
</protein>
<dbReference type="InterPro" id="IPR036628">
    <property type="entry name" value="Clp_N_dom_sf"/>
</dbReference>
<dbReference type="GO" id="GO:0008233">
    <property type="term" value="F:peptidase activity"/>
    <property type="evidence" value="ECO:0007669"/>
    <property type="project" value="UniProtKB-KW"/>
</dbReference>
<reference evidence="3" key="1">
    <citation type="submission" date="2022-03" db="EMBL/GenBank/DDBJ databases">
        <title>Draft genome sequence of Aduncisulcus paluster, a free-living microaerophilic Fornicata.</title>
        <authorList>
            <person name="Yuyama I."/>
            <person name="Kume K."/>
            <person name="Tamura T."/>
            <person name="Inagaki Y."/>
            <person name="Hashimoto T."/>
        </authorList>
    </citation>
    <scope>NUCLEOTIDE SEQUENCE</scope>
    <source>
        <strain evidence="3">NY0171</strain>
    </source>
</reference>
<keyword evidence="1" id="KW-0547">Nucleotide-binding</keyword>
<dbReference type="InterPro" id="IPR027417">
    <property type="entry name" value="P-loop_NTPase"/>
</dbReference>